<keyword evidence="5" id="KW-1015">Disulfide bond</keyword>
<name>A0AA88SKQ8_TACVA</name>
<dbReference type="GO" id="GO:0005912">
    <property type="term" value="C:adherens junction"/>
    <property type="evidence" value="ECO:0007669"/>
    <property type="project" value="TreeGrafter"/>
</dbReference>
<dbReference type="EMBL" id="JAVHJS010000014">
    <property type="protein sequence ID" value="KAK2836789.1"/>
    <property type="molecule type" value="Genomic_DNA"/>
</dbReference>
<feature type="region of interest" description="Disordered" evidence="7">
    <location>
        <begin position="349"/>
        <end position="457"/>
    </location>
</feature>
<dbReference type="InterPro" id="IPR007110">
    <property type="entry name" value="Ig-like_dom"/>
</dbReference>
<dbReference type="InterPro" id="IPR003599">
    <property type="entry name" value="Ig_sub"/>
</dbReference>
<keyword evidence="2" id="KW-0732">Signal</keyword>
<keyword evidence="3" id="KW-0677">Repeat</keyword>
<evidence type="ECO:0000256" key="3">
    <source>
        <dbReference type="ARBA" id="ARBA00022737"/>
    </source>
</evidence>
<keyword evidence="8" id="KW-0812">Transmembrane</keyword>
<feature type="compositionally biased region" description="Basic and acidic residues" evidence="7">
    <location>
        <begin position="399"/>
        <end position="426"/>
    </location>
</feature>
<dbReference type="SMART" id="SM00409">
    <property type="entry name" value="IG"/>
    <property type="match status" value="1"/>
</dbReference>
<dbReference type="AlphaFoldDB" id="A0AA88SKQ8"/>
<evidence type="ECO:0000313" key="11">
    <source>
        <dbReference type="Proteomes" id="UP001187315"/>
    </source>
</evidence>
<keyword evidence="8" id="KW-1133">Transmembrane helix</keyword>
<keyword evidence="4 8" id="KW-0472">Membrane</keyword>
<dbReference type="Proteomes" id="UP001187315">
    <property type="component" value="Unassembled WGS sequence"/>
</dbReference>
<dbReference type="PROSITE" id="PS50835">
    <property type="entry name" value="IG_LIKE"/>
    <property type="match status" value="1"/>
</dbReference>
<evidence type="ECO:0000256" key="7">
    <source>
        <dbReference type="SAM" id="MobiDB-lite"/>
    </source>
</evidence>
<dbReference type="InterPro" id="IPR051427">
    <property type="entry name" value="Nectin/Nectin-like"/>
</dbReference>
<evidence type="ECO:0000313" key="10">
    <source>
        <dbReference type="EMBL" id="KAK2836789.1"/>
    </source>
</evidence>
<comment type="caution">
    <text evidence="10">The sequence shown here is derived from an EMBL/GenBank/DDBJ whole genome shotgun (WGS) entry which is preliminary data.</text>
</comment>
<reference evidence="10" key="1">
    <citation type="submission" date="2023-08" db="EMBL/GenBank/DDBJ databases">
        <title>Pelteobagrus vachellii genome.</title>
        <authorList>
            <person name="Liu H."/>
        </authorList>
    </citation>
    <scope>NUCLEOTIDE SEQUENCE</scope>
    <source>
        <strain evidence="10">PRFRI_2022a</strain>
        <tissue evidence="10">Muscle</tissue>
    </source>
</reference>
<evidence type="ECO:0000256" key="8">
    <source>
        <dbReference type="SAM" id="Phobius"/>
    </source>
</evidence>
<keyword evidence="6" id="KW-0325">Glycoprotein</keyword>
<evidence type="ECO:0000256" key="2">
    <source>
        <dbReference type="ARBA" id="ARBA00022729"/>
    </source>
</evidence>
<feature type="compositionally biased region" description="Low complexity" evidence="7">
    <location>
        <begin position="427"/>
        <end position="448"/>
    </location>
</feature>
<dbReference type="GO" id="GO:0043296">
    <property type="term" value="C:apical junction complex"/>
    <property type="evidence" value="ECO:0007669"/>
    <property type="project" value="TreeGrafter"/>
</dbReference>
<evidence type="ECO:0000256" key="6">
    <source>
        <dbReference type="ARBA" id="ARBA00023180"/>
    </source>
</evidence>
<evidence type="ECO:0000259" key="9">
    <source>
        <dbReference type="PROSITE" id="PS50835"/>
    </source>
</evidence>
<dbReference type="PANTHER" id="PTHR23277:SF12">
    <property type="entry name" value="NECTIN-3"/>
    <property type="match status" value="1"/>
</dbReference>
<dbReference type="GO" id="GO:0016020">
    <property type="term" value="C:membrane"/>
    <property type="evidence" value="ECO:0007669"/>
    <property type="project" value="UniProtKB-SubCell"/>
</dbReference>
<feature type="transmembrane region" description="Helical" evidence="8">
    <location>
        <begin position="316"/>
        <end position="338"/>
    </location>
</feature>
<dbReference type="InterPro" id="IPR013106">
    <property type="entry name" value="Ig_V-set"/>
</dbReference>
<sequence length="516" mass="57837">MLSKPTEIYHISLRARYRSNSRTRTPPFHRAQWYSPVLQALIAQVQSVIEGSGTPPFHRAQWYSPVLQALIAQVQSVIEGSGVNMAFGKTARYLMNITNQPDTYFTLLILFGIASGVSGFQVLVPPKIYGELGMSAVLSCRIQLDFGQSLTQSSWERRLPSGWVTVAVYNPDLGISIQPEYEHRMVYRKPSIHDSTIILNDLRFSDVGDYKCKATTFPLGIERAFTTLNVLSPVSITTKPPTTPVLHLNPKISSTAAPGNKQRLVFTSPAQEPLNEYTPVLHLNPKISSTAAPGNKQRLVFTSPAQEPLNEYTLCIVVGVLVSGALFLLLLVLCVVCYKRGRHTFCGEYNTKQNLGPSDMQEAPPPPPHELHINTNAADRASPDTKLEPCHNINGAILSEKDREERGGFELDRSSNEGSRALRQDNTHQNLQNHHNHNQHQSYQPNHHPTTQLNHQPDHQSFLCTLNKHRSSLEPEFCTCPHVIENDSPLLPEDCNYTDFVWHTDGSVISRWKLYV</sequence>
<evidence type="ECO:0000256" key="5">
    <source>
        <dbReference type="ARBA" id="ARBA00023157"/>
    </source>
</evidence>
<proteinExistence type="predicted"/>
<dbReference type="SUPFAM" id="SSF48726">
    <property type="entry name" value="Immunoglobulin"/>
    <property type="match status" value="1"/>
</dbReference>
<dbReference type="Pfam" id="PF07686">
    <property type="entry name" value="V-set"/>
    <property type="match status" value="1"/>
</dbReference>
<gene>
    <name evidence="10" type="ORF">Q7C36_014658</name>
</gene>
<dbReference type="InterPro" id="IPR013783">
    <property type="entry name" value="Ig-like_fold"/>
</dbReference>
<comment type="subcellular location">
    <subcellularLocation>
        <location evidence="1">Membrane</location>
    </subcellularLocation>
</comment>
<organism evidence="10 11">
    <name type="scientific">Tachysurus vachellii</name>
    <name type="common">Darkbarbel catfish</name>
    <name type="synonym">Pelteobagrus vachellii</name>
    <dbReference type="NCBI Taxonomy" id="175792"/>
    <lineage>
        <taxon>Eukaryota</taxon>
        <taxon>Metazoa</taxon>
        <taxon>Chordata</taxon>
        <taxon>Craniata</taxon>
        <taxon>Vertebrata</taxon>
        <taxon>Euteleostomi</taxon>
        <taxon>Actinopterygii</taxon>
        <taxon>Neopterygii</taxon>
        <taxon>Teleostei</taxon>
        <taxon>Ostariophysi</taxon>
        <taxon>Siluriformes</taxon>
        <taxon>Bagridae</taxon>
        <taxon>Tachysurus</taxon>
    </lineage>
</organism>
<keyword evidence="11" id="KW-1185">Reference proteome</keyword>
<evidence type="ECO:0000256" key="1">
    <source>
        <dbReference type="ARBA" id="ARBA00004370"/>
    </source>
</evidence>
<accession>A0AA88SKQ8</accession>
<dbReference type="InterPro" id="IPR036179">
    <property type="entry name" value="Ig-like_dom_sf"/>
</dbReference>
<dbReference type="Gene3D" id="2.60.40.10">
    <property type="entry name" value="Immunoglobulins"/>
    <property type="match status" value="1"/>
</dbReference>
<dbReference type="GO" id="GO:0007156">
    <property type="term" value="P:homophilic cell adhesion via plasma membrane adhesion molecules"/>
    <property type="evidence" value="ECO:0007669"/>
    <property type="project" value="TreeGrafter"/>
</dbReference>
<evidence type="ECO:0000256" key="4">
    <source>
        <dbReference type="ARBA" id="ARBA00023136"/>
    </source>
</evidence>
<dbReference type="PANTHER" id="PTHR23277">
    <property type="entry name" value="NECTIN-RELATED"/>
    <property type="match status" value="1"/>
</dbReference>
<feature type="domain" description="Ig-like" evidence="9">
    <location>
        <begin position="101"/>
        <end position="229"/>
    </location>
</feature>
<feature type="transmembrane region" description="Helical" evidence="8">
    <location>
        <begin position="104"/>
        <end position="124"/>
    </location>
</feature>
<protein>
    <recommendedName>
        <fullName evidence="9">Ig-like domain-containing protein</fullName>
    </recommendedName>
</protein>
<dbReference type="GO" id="GO:0007157">
    <property type="term" value="P:heterophilic cell-cell adhesion via plasma membrane cell adhesion molecules"/>
    <property type="evidence" value="ECO:0007669"/>
    <property type="project" value="TreeGrafter"/>
</dbReference>